<feature type="compositionally biased region" description="Polar residues" evidence="1">
    <location>
        <begin position="79"/>
        <end position="101"/>
    </location>
</feature>
<accession>A0A8C0HSM6</accession>
<reference evidence="2" key="1">
    <citation type="submission" date="2025-08" db="UniProtKB">
        <authorList>
            <consortium name="Ensembl"/>
        </authorList>
    </citation>
    <scope>IDENTIFICATION</scope>
</reference>
<dbReference type="AlphaFoldDB" id="A0A8C0HSM6"/>
<feature type="compositionally biased region" description="Basic residues" evidence="1">
    <location>
        <begin position="492"/>
        <end position="501"/>
    </location>
</feature>
<feature type="compositionally biased region" description="Polar residues" evidence="1">
    <location>
        <begin position="136"/>
        <end position="157"/>
    </location>
</feature>
<name>A0A8C0HSM6_9AVES</name>
<organism evidence="2 3">
    <name type="scientific">Buteo japonicus</name>
    <dbReference type="NCBI Taxonomy" id="224669"/>
    <lineage>
        <taxon>Eukaryota</taxon>
        <taxon>Metazoa</taxon>
        <taxon>Chordata</taxon>
        <taxon>Craniata</taxon>
        <taxon>Vertebrata</taxon>
        <taxon>Euteleostomi</taxon>
        <taxon>Archelosauria</taxon>
        <taxon>Archosauria</taxon>
        <taxon>Dinosauria</taxon>
        <taxon>Saurischia</taxon>
        <taxon>Theropoda</taxon>
        <taxon>Coelurosauria</taxon>
        <taxon>Aves</taxon>
        <taxon>Neognathae</taxon>
        <taxon>Neoaves</taxon>
        <taxon>Telluraves</taxon>
        <taxon>Accipitrimorphae</taxon>
        <taxon>Accipitriformes</taxon>
        <taxon>Accipitridae</taxon>
        <taxon>Accipitrinae</taxon>
        <taxon>Buteo</taxon>
    </lineage>
</organism>
<feature type="compositionally biased region" description="Acidic residues" evidence="1">
    <location>
        <begin position="191"/>
        <end position="203"/>
    </location>
</feature>
<feature type="compositionally biased region" description="Basic and acidic residues" evidence="1">
    <location>
        <begin position="502"/>
        <end position="524"/>
    </location>
</feature>
<feature type="compositionally biased region" description="Basic and acidic residues" evidence="1">
    <location>
        <begin position="392"/>
        <end position="419"/>
    </location>
</feature>
<feature type="compositionally biased region" description="Basic residues" evidence="1">
    <location>
        <begin position="254"/>
        <end position="265"/>
    </location>
</feature>
<feature type="compositionally biased region" description="Polar residues" evidence="1">
    <location>
        <begin position="535"/>
        <end position="560"/>
    </location>
</feature>
<feature type="compositionally biased region" description="Basic residues" evidence="1">
    <location>
        <begin position="585"/>
        <end position="596"/>
    </location>
</feature>
<protein>
    <submittedName>
        <fullName evidence="2">Bromodomain and WD repeat domain containing 1</fullName>
    </submittedName>
</protein>
<feature type="compositionally biased region" description="Basic and acidic residues" evidence="1">
    <location>
        <begin position="477"/>
        <end position="491"/>
    </location>
</feature>
<feature type="compositionally biased region" description="Acidic residues" evidence="1">
    <location>
        <begin position="634"/>
        <end position="650"/>
    </location>
</feature>
<feature type="region of interest" description="Disordered" evidence="1">
    <location>
        <begin position="1"/>
        <end position="27"/>
    </location>
</feature>
<sequence length="650" mass="72530">MSDVEEEVSSSESVGIGCKNRKLPHRNASAAARRMLLEGSEDDVGLKSESEKEIEEQLTKRKILSQSGSSAARRKFVSESENGTSDSETDMQMKQKNWQSNGHKELRGTVHSVSPKMRSPTLDFSEEDSKSHNSEDGSSQKVSDQSTPAQSKPAVSNSEDEVDSESDRWNGRKATGLQLAAPLKKAKVLSDLEDTAESETEDKEDGRSFISESLVPTKIAGSSKSGPGASFNHSSDTEPETDSNNSNYCETSKTKKRKRKGKTKIVRKESTSEETGQSAKVLRSRTCIINYKKHIKLSNVTEKKNPRRCATLAASKIKIMSDTKEELSSSESVYTVKKNRRQLHGNVSAASRKKLIGSLEIDACLKSENEKEQLSGRKKLSCPESSAPKRKYISESENEKTESEAEIKVTQKQNDDNHNQAHKTVCAAALKNLEYDSSEENSTNHRMANGRNWGSSSQSTSAHNHHTSNSEEEVDSDLAKHETKNMREVSNKKCRPAFKRSKLLDNFKETAESETGGKKDEKSSVSENVEAPGTAGSSKASFNCSSDSDSGTDNSIYSDATETRKRKRKSEMVRKEITNSSLPKPSRRPQRRKRWKPNQENDSEDLEYTKYRRANRRSKIRTRNGGRRTVRYDDCDDDDDRSLDDVDCET</sequence>
<keyword evidence="3" id="KW-1185">Reference proteome</keyword>
<evidence type="ECO:0000313" key="2">
    <source>
        <dbReference type="Ensembl" id="ENSBJAP00000025554.1"/>
    </source>
</evidence>
<evidence type="ECO:0000313" key="3">
    <source>
        <dbReference type="Proteomes" id="UP000694555"/>
    </source>
</evidence>
<dbReference type="Ensembl" id="ENSBJAT00000026253.1">
    <property type="protein sequence ID" value="ENSBJAP00000025554.1"/>
    <property type="gene ID" value="ENSBJAG00000016244.1"/>
</dbReference>
<feature type="region of interest" description="Disordered" evidence="1">
    <location>
        <begin position="39"/>
        <end position="279"/>
    </location>
</feature>
<feature type="region of interest" description="Disordered" evidence="1">
    <location>
        <begin position="437"/>
        <end position="650"/>
    </location>
</feature>
<feature type="compositionally biased region" description="Basic residues" evidence="1">
    <location>
        <begin position="611"/>
        <end position="629"/>
    </location>
</feature>
<dbReference type="Proteomes" id="UP000694555">
    <property type="component" value="Unplaced"/>
</dbReference>
<proteinExistence type="predicted"/>
<feature type="region of interest" description="Disordered" evidence="1">
    <location>
        <begin position="370"/>
        <end position="420"/>
    </location>
</feature>
<reference evidence="2" key="2">
    <citation type="submission" date="2025-09" db="UniProtKB">
        <authorList>
            <consortium name="Ensembl"/>
        </authorList>
    </citation>
    <scope>IDENTIFICATION</scope>
</reference>
<feature type="compositionally biased region" description="Basic and acidic residues" evidence="1">
    <location>
        <begin position="44"/>
        <end position="59"/>
    </location>
</feature>
<evidence type="ECO:0000256" key="1">
    <source>
        <dbReference type="SAM" id="MobiDB-lite"/>
    </source>
</evidence>